<dbReference type="GO" id="GO:0008998">
    <property type="term" value="F:ribonucleoside-triphosphate reductase (thioredoxin) activity"/>
    <property type="evidence" value="ECO:0007669"/>
    <property type="project" value="InterPro"/>
</dbReference>
<dbReference type="InterPro" id="IPR027434">
    <property type="entry name" value="Homing_endonucl"/>
</dbReference>
<dbReference type="NCBIfam" id="TIGR01443">
    <property type="entry name" value="intein_Cterm"/>
    <property type="match status" value="1"/>
</dbReference>
<dbReference type="GO" id="GO:0031250">
    <property type="term" value="C:anaerobic ribonucleoside-triphosphate reductase complex"/>
    <property type="evidence" value="ECO:0007669"/>
    <property type="project" value="TreeGrafter"/>
</dbReference>
<dbReference type="GO" id="GO:0016539">
    <property type="term" value="P:intein-mediated protein splicing"/>
    <property type="evidence" value="ECO:0007669"/>
    <property type="project" value="InterPro"/>
</dbReference>
<dbReference type="SUPFAM" id="SSF51998">
    <property type="entry name" value="PFL-like glycyl radical enzymes"/>
    <property type="match status" value="2"/>
</dbReference>
<dbReference type="RefSeq" id="WP_131919874.1">
    <property type="nucleotide sequence ID" value="NZ_JAOQNU010000020.1"/>
</dbReference>
<feature type="domain" description="DOD-type homing endonuclease" evidence="3">
    <location>
        <begin position="440"/>
        <end position="569"/>
    </location>
</feature>
<dbReference type="AlphaFoldDB" id="A0A4R2RK46"/>
<comment type="caution">
    <text evidence="4">The sequence shown here is derived from an EMBL/GenBank/DDBJ whole genome shotgun (WGS) entry which is preliminary data.</text>
</comment>
<keyword evidence="2" id="KW-0651">Protein splicing</keyword>
<proteinExistence type="predicted"/>
<dbReference type="PANTHER" id="PTHR21075:SF0">
    <property type="entry name" value="ANAEROBIC RIBONUCLEOSIDE-TRIPHOSPHATE REDUCTASE"/>
    <property type="match status" value="1"/>
</dbReference>
<evidence type="ECO:0000259" key="3">
    <source>
        <dbReference type="PROSITE" id="PS50819"/>
    </source>
</evidence>
<dbReference type="GO" id="GO:0006260">
    <property type="term" value="P:DNA replication"/>
    <property type="evidence" value="ECO:0007669"/>
    <property type="project" value="InterPro"/>
</dbReference>
<protein>
    <submittedName>
        <fullName evidence="4">Anaerobic ribonucleoside-triphosphate reductase</fullName>
    </submittedName>
</protein>
<dbReference type="InterPro" id="IPR030934">
    <property type="entry name" value="Intein_C"/>
</dbReference>
<dbReference type="InterPro" id="IPR006142">
    <property type="entry name" value="INTEIN"/>
</dbReference>
<evidence type="ECO:0000313" key="4">
    <source>
        <dbReference type="EMBL" id="TCP62557.1"/>
    </source>
</evidence>
<evidence type="ECO:0000256" key="2">
    <source>
        <dbReference type="ARBA" id="ARBA00023000"/>
    </source>
</evidence>
<name>A0A4R2RK46_9FIRM</name>
<gene>
    <name evidence="4" type="ORF">EDD73_12155</name>
</gene>
<accession>A0A4R2RK46</accession>
<evidence type="ECO:0000256" key="1">
    <source>
        <dbReference type="ARBA" id="ARBA00022813"/>
    </source>
</evidence>
<dbReference type="PRINTS" id="PR00379">
    <property type="entry name" value="INTEIN"/>
</dbReference>
<dbReference type="InterPro" id="IPR004042">
    <property type="entry name" value="Intein_endonuc_central"/>
</dbReference>
<dbReference type="PROSITE" id="PS50818">
    <property type="entry name" value="INTEIN_C_TER"/>
    <property type="match status" value="1"/>
</dbReference>
<keyword evidence="5" id="KW-1185">Reference proteome</keyword>
<dbReference type="GO" id="GO:0004748">
    <property type="term" value="F:ribonucleoside-diphosphate reductase activity, thioredoxin disulfide as acceptor"/>
    <property type="evidence" value="ECO:0007669"/>
    <property type="project" value="TreeGrafter"/>
</dbReference>
<keyword evidence="1" id="KW-0068">Autocatalytic cleavage</keyword>
<dbReference type="Pfam" id="PF13597">
    <property type="entry name" value="NRDD"/>
    <property type="match status" value="2"/>
</dbReference>
<organism evidence="4 5">
    <name type="scientific">Heliophilum fasciatum</name>
    <dbReference type="NCBI Taxonomy" id="35700"/>
    <lineage>
        <taxon>Bacteria</taxon>
        <taxon>Bacillati</taxon>
        <taxon>Bacillota</taxon>
        <taxon>Clostridia</taxon>
        <taxon>Eubacteriales</taxon>
        <taxon>Heliobacteriaceae</taxon>
        <taxon>Heliophilum</taxon>
    </lineage>
</organism>
<dbReference type="EMBL" id="SLXT01000021">
    <property type="protein sequence ID" value="TCP62557.1"/>
    <property type="molecule type" value="Genomic_DNA"/>
</dbReference>
<dbReference type="GO" id="GO:0004519">
    <property type="term" value="F:endonuclease activity"/>
    <property type="evidence" value="ECO:0007669"/>
    <property type="project" value="InterPro"/>
</dbReference>
<dbReference type="Gene3D" id="3.20.70.20">
    <property type="match status" value="2"/>
</dbReference>
<dbReference type="GO" id="GO:0009265">
    <property type="term" value="P:2'-deoxyribonucleotide biosynthetic process"/>
    <property type="evidence" value="ECO:0007669"/>
    <property type="project" value="TreeGrafter"/>
</dbReference>
<dbReference type="Proteomes" id="UP000294813">
    <property type="component" value="Unassembled WGS sequence"/>
</dbReference>
<dbReference type="InterPro" id="IPR012833">
    <property type="entry name" value="NrdD"/>
</dbReference>
<evidence type="ECO:0000313" key="5">
    <source>
        <dbReference type="Proteomes" id="UP000294813"/>
    </source>
</evidence>
<dbReference type="Gene3D" id="3.10.28.10">
    <property type="entry name" value="Homing endonucleases"/>
    <property type="match status" value="1"/>
</dbReference>
<dbReference type="SUPFAM" id="SSF51294">
    <property type="entry name" value="Hedgehog/intein (Hint) domain"/>
    <property type="match status" value="1"/>
</dbReference>
<reference evidence="4 5" key="1">
    <citation type="submission" date="2019-03" db="EMBL/GenBank/DDBJ databases">
        <title>Genomic Encyclopedia of Type Strains, Phase IV (KMG-IV): sequencing the most valuable type-strain genomes for metagenomic binning, comparative biology and taxonomic classification.</title>
        <authorList>
            <person name="Goeker M."/>
        </authorList>
    </citation>
    <scope>NUCLEOTIDE SEQUENCE [LARGE SCALE GENOMIC DNA]</scope>
    <source>
        <strain evidence="4 5">DSM 11170</strain>
    </source>
</reference>
<dbReference type="InterPro" id="IPR036844">
    <property type="entry name" value="Hint_dom_sf"/>
</dbReference>
<dbReference type="CDD" id="cd00081">
    <property type="entry name" value="Hint"/>
    <property type="match status" value="1"/>
</dbReference>
<sequence length="959" mass="108372">MNLALTFEAEFDRLYQKFAKDPLGIKQLELEGISPNKIDVGQMSHDYFTKRLADVSVDQNANSNEEMSANNYQAEITKGILKLEGYYLLWRYAKKRFGFRRANQLITAIWRGELYFHDSSGHGIQVPYCFAFSTANLMVDGRPYGQLHSLPPKRSDSFVAQVTEVVMDLSQEFAGAVAPGDLIVNLAWYLQKEGRDPEETEDRAYIQNLWQKFVHVANNKFRISGQSPFSNVSIFDRENLKKLFSEYRYPDGTAIDVEYVMAVQKVIAAFFAEGDPKTGLPYRFPVMTVNLSVDENRQPVDHDFLNFISAINVKLGSQNIYANEGSKIAMCPLAKDEEVIIRNFKGLFKVKIGSLGRKEKQTYELLHQGRFVKGRFIEVQSKDFYEITLSNGHKVTVTDNHLNVTQRGTLKTKDLVVGDTLPFNLIPYEGNGGSYDLGYLVGAYLGDGCISNGTAIFSLNNTTKMNVFNKLQTFISEELGGTVHFQDKGNVLNLTTRSSTVKALIREFVIGDGAKNKGINSRALQKSIPFREGLLDGYLATDGGAKERIYTTSKRMVADLSAVAASLGRVTNVKLEDNRSTGYGDSTVYCVKLYDSVGLTTRSYRGVWEKDSNGHQVWFYITDIQPVLKEKVEKAYCFEVDTEEHTFQLANGLITHNCRFVNDTERMTYRADSFGNGGLNIGAHRVVTINFPRIALEAHDRKHFFALLDRRLKMARDLLLVHREEILRRRVDQGFLKFFKPLHWFSLDMLFSTIGIHGQYEMCHFLGLDMETQEGQAFTEEVLKRTEEYAVAFSKETGHSFNTEEIPAESTAITLAKKDRLVFGDKQPFELYSNQYIPLIADMGSIDRIKLTGRFMKHVSGGGILHLNVQERITDPAIMKKLILLSLAEGVEHFAINYGFGICAQGHTSIVGNGTTCPICGEPIVDHLTRVIGYFTKVSSWGDVRKNYEYPKRQFNNVA</sequence>
<dbReference type="PANTHER" id="PTHR21075">
    <property type="entry name" value="ANAEROBIC RIBONUCLEOSIDE-TRIPHOSPHATE REDUCTASE"/>
    <property type="match status" value="1"/>
</dbReference>
<dbReference type="OrthoDB" id="9804622at2"/>
<dbReference type="PROSITE" id="PS50819">
    <property type="entry name" value="INTEIN_ENDONUCLEASE"/>
    <property type="match status" value="1"/>
</dbReference>